<reference evidence="3" key="2">
    <citation type="submission" date="2025-09" db="UniProtKB">
        <authorList>
            <consortium name="Ensembl"/>
        </authorList>
    </citation>
    <scope>IDENTIFICATION</scope>
</reference>
<dbReference type="Proteomes" id="UP000694522">
    <property type="component" value="Unplaced"/>
</dbReference>
<evidence type="ECO:0000313" key="4">
    <source>
        <dbReference type="Proteomes" id="UP000694522"/>
    </source>
</evidence>
<dbReference type="AlphaFoldDB" id="A0A8B9EYY2"/>
<dbReference type="SUPFAM" id="SSF109640">
    <property type="entry name" value="KRAB domain (Kruppel-associated box)"/>
    <property type="match status" value="1"/>
</dbReference>
<dbReference type="Ensembl" id="ENSACOT00000001957.1">
    <property type="protein sequence ID" value="ENSACOP00000001896.1"/>
    <property type="gene ID" value="ENSACOG00000001361.1"/>
</dbReference>
<dbReference type="GO" id="GO:0006355">
    <property type="term" value="P:regulation of DNA-templated transcription"/>
    <property type="evidence" value="ECO:0007669"/>
    <property type="project" value="InterPro"/>
</dbReference>
<evidence type="ECO:0000313" key="3">
    <source>
        <dbReference type="Ensembl" id="ENSACOP00000001896.1"/>
    </source>
</evidence>
<feature type="compositionally biased region" description="Acidic residues" evidence="1">
    <location>
        <begin position="275"/>
        <end position="287"/>
    </location>
</feature>
<evidence type="ECO:0000259" key="2">
    <source>
        <dbReference type="PROSITE" id="PS50805"/>
    </source>
</evidence>
<feature type="region of interest" description="Disordered" evidence="1">
    <location>
        <begin position="244"/>
        <end position="297"/>
    </location>
</feature>
<dbReference type="SMART" id="SM00349">
    <property type="entry name" value="KRAB"/>
    <property type="match status" value="1"/>
</dbReference>
<dbReference type="PROSITE" id="PS50805">
    <property type="entry name" value="KRAB"/>
    <property type="match status" value="1"/>
</dbReference>
<feature type="domain" description="KRAB" evidence="2">
    <location>
        <begin position="117"/>
        <end position="188"/>
    </location>
</feature>
<proteinExistence type="predicted"/>
<evidence type="ECO:0000256" key="1">
    <source>
        <dbReference type="SAM" id="MobiDB-lite"/>
    </source>
</evidence>
<name>A0A8B9EYY2_9PSIT</name>
<accession>A0A8B9EYY2</accession>
<protein>
    <recommendedName>
        <fullName evidence="2">KRAB domain-containing protein</fullName>
    </recommendedName>
</protein>
<reference evidence="3" key="1">
    <citation type="submission" date="2025-08" db="UniProtKB">
        <authorList>
            <consortium name="Ensembl"/>
        </authorList>
    </citation>
    <scope>IDENTIFICATION</scope>
</reference>
<organism evidence="3 4">
    <name type="scientific">Amazona collaria</name>
    <name type="common">yellow-billed parrot</name>
    <dbReference type="NCBI Taxonomy" id="241587"/>
    <lineage>
        <taxon>Eukaryota</taxon>
        <taxon>Metazoa</taxon>
        <taxon>Chordata</taxon>
        <taxon>Craniata</taxon>
        <taxon>Vertebrata</taxon>
        <taxon>Euteleostomi</taxon>
        <taxon>Archelosauria</taxon>
        <taxon>Archosauria</taxon>
        <taxon>Dinosauria</taxon>
        <taxon>Saurischia</taxon>
        <taxon>Theropoda</taxon>
        <taxon>Coelurosauria</taxon>
        <taxon>Aves</taxon>
        <taxon>Neognathae</taxon>
        <taxon>Neoaves</taxon>
        <taxon>Telluraves</taxon>
        <taxon>Australaves</taxon>
        <taxon>Psittaciformes</taxon>
        <taxon>Psittacidae</taxon>
        <taxon>Amazona</taxon>
    </lineage>
</organism>
<keyword evidence="4" id="KW-1185">Reference proteome</keyword>
<feature type="compositionally biased region" description="Basic and acidic residues" evidence="1">
    <location>
        <begin position="255"/>
        <end position="272"/>
    </location>
</feature>
<sequence>FSVIDSFQSLPAGRWFRRSPADGVRGWNQTVEQSVDAQGSRLLILESRVAATEKSRLERKKTVVDVGNQLESKCAALGALIQEYGQLQRCLESMESLLKSVSLWILQLPPGVKAPSVVFQRETMCFSAQEWANLEEQQRELHINELRGNNEPQICLDYAISEHDLLSQLQRGEASCNGDEVASREVSAEPSTADCGIPEPSFVGVVKQGEETCMEEQGAMKDVEFTKLSVEDSIMHIKQEEELASADQQEAEAGEAPKEPCPGKEVHARELPGLEGEDLPGDPDGEDSLAKTPTEGLAPPAKSSLRLCQNFPCLCAFPNILCFASLFSVSQLCTFSLMSRISD</sequence>
<dbReference type="InterPro" id="IPR001909">
    <property type="entry name" value="KRAB"/>
</dbReference>
<dbReference type="InterPro" id="IPR036051">
    <property type="entry name" value="KRAB_dom_sf"/>
</dbReference>